<organism evidence="2 3">
    <name type="scientific">Candidatus Planktophila limnetica</name>
    <dbReference type="NCBI Taxonomy" id="573600"/>
    <lineage>
        <taxon>Bacteria</taxon>
        <taxon>Bacillati</taxon>
        <taxon>Actinomycetota</taxon>
        <taxon>Actinomycetes</taxon>
        <taxon>Candidatus Nanopelagicales</taxon>
        <taxon>Candidatus Nanopelagicaceae</taxon>
        <taxon>Candidatus Planktophila</taxon>
    </lineage>
</organism>
<accession>A0A249LG09</accession>
<dbReference type="InterPro" id="IPR016181">
    <property type="entry name" value="Acyl_CoA_acyltransferase"/>
</dbReference>
<evidence type="ECO:0000313" key="2">
    <source>
        <dbReference type="EMBL" id="ASY28070.1"/>
    </source>
</evidence>
<dbReference type="InterPro" id="IPR051531">
    <property type="entry name" value="N-acetyltransferase"/>
</dbReference>
<dbReference type="PANTHER" id="PTHR43792">
    <property type="entry name" value="GNAT FAMILY, PUTATIVE (AFU_ORTHOLOGUE AFUA_3G00765)-RELATED-RELATED"/>
    <property type="match status" value="1"/>
</dbReference>
<dbReference type="SUPFAM" id="SSF55729">
    <property type="entry name" value="Acyl-CoA N-acyltransferases (Nat)"/>
    <property type="match status" value="1"/>
</dbReference>
<dbReference type="Proteomes" id="UP000217221">
    <property type="component" value="Chromosome"/>
</dbReference>
<dbReference type="PANTHER" id="PTHR43792:SF13">
    <property type="entry name" value="ACETYLTRANSFERASE"/>
    <property type="match status" value="1"/>
</dbReference>
<feature type="domain" description="N-acetyltransferase" evidence="1">
    <location>
        <begin position="9"/>
        <end position="176"/>
    </location>
</feature>
<dbReference type="KEGG" id="plim:PHILAsVB114_05500"/>
<dbReference type="PROSITE" id="PS51186">
    <property type="entry name" value="GNAT"/>
    <property type="match status" value="1"/>
</dbReference>
<sequence length="183" mass="20661">MNLIQTERLDLHHIEAADLINLFENRNDRQALSGKAFTNPLRVLIDFQGPLAWRVPQVKKNPEVNKWFVRWAVLRSTQEVIGSTSFHGAPDANGMMEIGLGVEAAYARQGFGREILQGMWGWVVTEPGVKTLRYTVSPTNTASIALINSFGFDFMGEQIDEVDGPESIYEMSADAYRKKFLNR</sequence>
<dbReference type="OrthoDB" id="3402863at2"/>
<dbReference type="AlphaFoldDB" id="A0A249LG09"/>
<keyword evidence="3" id="KW-1185">Reference proteome</keyword>
<proteinExistence type="predicted"/>
<name>A0A249LG09_9ACTN</name>
<reference evidence="2 3" key="1">
    <citation type="submission" date="2016-07" db="EMBL/GenBank/DDBJ databases">
        <title>High microdiversification within the ubiquitous acI lineage of Actinobacteria.</title>
        <authorList>
            <person name="Neuenschwander S.M."/>
            <person name="Salcher M."/>
            <person name="Ghai R."/>
            <person name="Pernthaler J."/>
        </authorList>
    </citation>
    <scope>NUCLEOTIDE SEQUENCE [LARGE SCALE GENOMIC DNA]</scope>
    <source>
        <strain evidence="2">MMS-VB-114</strain>
    </source>
</reference>
<dbReference type="EMBL" id="CP016782">
    <property type="protein sequence ID" value="ASY28070.1"/>
    <property type="molecule type" value="Genomic_DNA"/>
</dbReference>
<evidence type="ECO:0000313" key="3">
    <source>
        <dbReference type="Proteomes" id="UP000217221"/>
    </source>
</evidence>
<dbReference type="Pfam" id="PF13302">
    <property type="entry name" value="Acetyltransf_3"/>
    <property type="match status" value="1"/>
</dbReference>
<gene>
    <name evidence="2" type="ORF">PHILAsVB114_05500</name>
</gene>
<protein>
    <submittedName>
        <fullName evidence="2">Acetyltransferase</fullName>
    </submittedName>
</protein>
<dbReference type="GO" id="GO:0016747">
    <property type="term" value="F:acyltransferase activity, transferring groups other than amino-acyl groups"/>
    <property type="evidence" value="ECO:0007669"/>
    <property type="project" value="InterPro"/>
</dbReference>
<dbReference type="InterPro" id="IPR000182">
    <property type="entry name" value="GNAT_dom"/>
</dbReference>
<evidence type="ECO:0000259" key="1">
    <source>
        <dbReference type="PROSITE" id="PS51186"/>
    </source>
</evidence>
<keyword evidence="2" id="KW-0808">Transferase</keyword>
<dbReference type="Gene3D" id="3.40.630.30">
    <property type="match status" value="1"/>
</dbReference>
<dbReference type="RefSeq" id="WP_095698375.1">
    <property type="nucleotide sequence ID" value="NZ_CP016782.1"/>
</dbReference>